<keyword evidence="8" id="KW-1185">Reference proteome</keyword>
<dbReference type="NCBIfam" id="TIGR00797">
    <property type="entry name" value="matE"/>
    <property type="match status" value="1"/>
</dbReference>
<dbReference type="Proteomes" id="UP000636800">
    <property type="component" value="Chromosome 6"/>
</dbReference>
<evidence type="ECO:0000256" key="3">
    <source>
        <dbReference type="ARBA" id="ARBA00022692"/>
    </source>
</evidence>
<dbReference type="PANTHER" id="PTHR42893">
    <property type="entry name" value="PROTEIN DETOXIFICATION 44, CHLOROPLASTIC-RELATED"/>
    <property type="match status" value="1"/>
</dbReference>
<organism evidence="7 8">
    <name type="scientific">Vanilla planifolia</name>
    <name type="common">Vanilla</name>
    <dbReference type="NCBI Taxonomy" id="51239"/>
    <lineage>
        <taxon>Eukaryota</taxon>
        <taxon>Viridiplantae</taxon>
        <taxon>Streptophyta</taxon>
        <taxon>Embryophyta</taxon>
        <taxon>Tracheophyta</taxon>
        <taxon>Spermatophyta</taxon>
        <taxon>Magnoliopsida</taxon>
        <taxon>Liliopsida</taxon>
        <taxon>Asparagales</taxon>
        <taxon>Orchidaceae</taxon>
        <taxon>Vanilloideae</taxon>
        <taxon>Vanilleae</taxon>
        <taxon>Vanilla</taxon>
    </lineage>
</organism>
<proteinExistence type="inferred from homology"/>
<feature type="transmembrane region" description="Helical" evidence="6">
    <location>
        <begin position="467"/>
        <end position="485"/>
    </location>
</feature>
<dbReference type="PANTHER" id="PTHR42893:SF9">
    <property type="entry name" value="PROTEIN DETOXIFICATION 46, CHLOROPLASTIC"/>
    <property type="match status" value="1"/>
</dbReference>
<comment type="caution">
    <text evidence="6">Lacks conserved residue(s) required for the propagation of feature annotation.</text>
</comment>
<feature type="transmembrane region" description="Helical" evidence="6">
    <location>
        <begin position="437"/>
        <end position="455"/>
    </location>
</feature>
<dbReference type="Pfam" id="PF01554">
    <property type="entry name" value="MatE"/>
    <property type="match status" value="1"/>
</dbReference>
<evidence type="ECO:0000256" key="2">
    <source>
        <dbReference type="ARBA" id="ARBA00010199"/>
    </source>
</evidence>
<comment type="subcellular location">
    <subcellularLocation>
        <location evidence="1">Membrane</location>
        <topology evidence="1">Multi-pass membrane protein</topology>
    </subcellularLocation>
</comment>
<feature type="transmembrane region" description="Helical" evidence="6">
    <location>
        <begin position="175"/>
        <end position="199"/>
    </location>
</feature>
<dbReference type="AlphaFoldDB" id="A0A835QWP6"/>
<evidence type="ECO:0000256" key="5">
    <source>
        <dbReference type="ARBA" id="ARBA00023136"/>
    </source>
</evidence>
<dbReference type="InterPro" id="IPR044644">
    <property type="entry name" value="DinF-like"/>
</dbReference>
<keyword evidence="4 6" id="KW-1133">Transmembrane helix</keyword>
<comment type="caution">
    <text evidence="7">The sequence shown here is derived from an EMBL/GenBank/DDBJ whole genome shotgun (WGS) entry which is preliminary data.</text>
</comment>
<dbReference type="CDD" id="cd13136">
    <property type="entry name" value="MATE_DinF_like"/>
    <property type="match status" value="1"/>
</dbReference>
<dbReference type="OrthoDB" id="676979at2759"/>
<dbReference type="EMBL" id="JADCNL010000006">
    <property type="protein sequence ID" value="KAG0476132.1"/>
    <property type="molecule type" value="Genomic_DNA"/>
</dbReference>
<gene>
    <name evidence="7" type="ORF">HPP92_012973</name>
</gene>
<reference evidence="7 8" key="1">
    <citation type="journal article" date="2020" name="Nat. Food">
        <title>A phased Vanilla planifolia genome enables genetic improvement of flavour and production.</title>
        <authorList>
            <person name="Hasing T."/>
            <person name="Tang H."/>
            <person name="Brym M."/>
            <person name="Khazi F."/>
            <person name="Huang T."/>
            <person name="Chambers A.H."/>
        </authorList>
    </citation>
    <scope>NUCLEOTIDE SEQUENCE [LARGE SCALE GENOMIC DNA]</scope>
    <source>
        <tissue evidence="7">Leaf</tissue>
    </source>
</reference>
<accession>A0A835QWP6</accession>
<dbReference type="GO" id="GO:0015297">
    <property type="term" value="F:antiporter activity"/>
    <property type="evidence" value="ECO:0007669"/>
    <property type="project" value="InterPro"/>
</dbReference>
<feature type="transmembrane region" description="Helical" evidence="6">
    <location>
        <begin position="252"/>
        <end position="274"/>
    </location>
</feature>
<keyword evidence="5 6" id="KW-0472">Membrane</keyword>
<evidence type="ECO:0000313" key="8">
    <source>
        <dbReference type="Proteomes" id="UP000636800"/>
    </source>
</evidence>
<feature type="transmembrane region" description="Helical" evidence="6">
    <location>
        <begin position="97"/>
        <end position="123"/>
    </location>
</feature>
<comment type="similarity">
    <text evidence="2 6">Belongs to the multi antimicrobial extrusion (MATE) (TC 2.A.66.1) family.</text>
</comment>
<evidence type="ECO:0000313" key="7">
    <source>
        <dbReference type="EMBL" id="KAG0476132.1"/>
    </source>
</evidence>
<name>A0A835QWP6_VANPL</name>
<dbReference type="InterPro" id="IPR002528">
    <property type="entry name" value="MATE_fam"/>
</dbReference>
<keyword evidence="3 6" id="KW-0812">Transmembrane</keyword>
<evidence type="ECO:0000256" key="4">
    <source>
        <dbReference type="ARBA" id="ARBA00022989"/>
    </source>
</evidence>
<dbReference type="GO" id="GO:0016020">
    <property type="term" value="C:membrane"/>
    <property type="evidence" value="ECO:0007669"/>
    <property type="project" value="UniProtKB-SubCell"/>
</dbReference>
<feature type="transmembrane region" description="Helical" evidence="6">
    <location>
        <begin position="399"/>
        <end position="425"/>
    </location>
</feature>
<protein>
    <recommendedName>
        <fullName evidence="6">Protein DETOXIFICATION</fullName>
    </recommendedName>
    <alternativeName>
        <fullName evidence="6">Multidrug and toxic compound extrusion protein</fullName>
    </alternativeName>
</protein>
<evidence type="ECO:0000256" key="6">
    <source>
        <dbReference type="RuleBase" id="RU004914"/>
    </source>
</evidence>
<sequence>MAVNLLASAPPISLSPPRVFLHWRLSGDGRSFPQQWPLRVARRQSCVHSSQNTAGLISGFVHAKVPSAIDAAHEASALIEAGVEADQSSIWQQIKEIAMFAGPATGLWICGPLMSLIDTMVIGQGSSLELAALGPGTVFCDNLSYIFMFLSIATSNMVATSLAKKDENLVQHQISMLLFIAFASGLGMFLFTRVFGSQILTAFGGSDNVHLVSAANSYIQIRGLAWPAILVGMVAQSASLGMKDSWGPLKALAIASVLNGVGDVLLCCVCGYGIAGAAWATMFSQVVAAFMMMAALNKTCFRVFSLSIPSPREILQVYEIAAPVFVTMTSKVAFYTLLTYFATSTGTITGAAHQVMINVFCMCTVWGEPLSQTAQSFMPELIYGFNRNLKRARMLLKSLVMIGAISGLTLGIIGTSLPWLFPYFFTADRTVIGEMHRVLLPFFIALMVTPSTHSLEGTLLAFRDLRFLSLSMAGCFCFGGLFVMLAAGQGYGLPGCWCGLAIFQWSRFSMALRRLTSPDGLLYNEGI</sequence>
<feature type="transmembrane region" description="Helical" evidence="6">
    <location>
        <begin position="219"/>
        <end position="240"/>
    </location>
</feature>
<dbReference type="GO" id="GO:0042910">
    <property type="term" value="F:xenobiotic transmembrane transporter activity"/>
    <property type="evidence" value="ECO:0007669"/>
    <property type="project" value="InterPro"/>
</dbReference>
<evidence type="ECO:0000256" key="1">
    <source>
        <dbReference type="ARBA" id="ARBA00004141"/>
    </source>
</evidence>